<sequence length="285" mass="31010">MASREANFSERVVAAASQGAAGAIVAACLSSVTEPIVNRILVKRMGLSEAIAQVDLADTANFFNTVVATNFIKFPFFEVINMALENVELPGTGRGAILGAIFTTATLPITNYRYCKSVGAPVDFGSLYKAYLPTVLRDIVYGICRNSVMSALIAQNPDLPKTAKGRFTLMFMTVMASCLISAPGNEVRGYYLQNPKNRLPVREFFKPYRFIRSTAVGALIMSTALGVGTLVTGPAQARFSQLSSFLDSQPIAKTLVALFLVDQFLQSRRHAELMSKLEKKEEAKK</sequence>
<gene>
    <name evidence="1" type="ORF">ASTO00021_LOCUS9341</name>
</gene>
<accession>A0A7S3PI18</accession>
<dbReference type="PROSITE" id="PS51257">
    <property type="entry name" value="PROKAR_LIPOPROTEIN"/>
    <property type="match status" value="1"/>
</dbReference>
<protein>
    <recommendedName>
        <fullName evidence="2">ADP,ATP carrier protein</fullName>
    </recommendedName>
</protein>
<dbReference type="EMBL" id="HBIN01012413">
    <property type="protein sequence ID" value="CAE0439117.1"/>
    <property type="molecule type" value="Transcribed_RNA"/>
</dbReference>
<organism evidence="1">
    <name type="scientific">Aplanochytrium stocchinoi</name>
    <dbReference type="NCBI Taxonomy" id="215587"/>
    <lineage>
        <taxon>Eukaryota</taxon>
        <taxon>Sar</taxon>
        <taxon>Stramenopiles</taxon>
        <taxon>Bigyra</taxon>
        <taxon>Labyrinthulomycetes</taxon>
        <taxon>Thraustochytrida</taxon>
        <taxon>Thraustochytriidae</taxon>
        <taxon>Aplanochytrium</taxon>
    </lineage>
</organism>
<dbReference type="AlphaFoldDB" id="A0A7S3PI18"/>
<evidence type="ECO:0008006" key="2">
    <source>
        <dbReference type="Google" id="ProtNLM"/>
    </source>
</evidence>
<evidence type="ECO:0000313" key="1">
    <source>
        <dbReference type="EMBL" id="CAE0439117.1"/>
    </source>
</evidence>
<reference evidence="1" key="1">
    <citation type="submission" date="2021-01" db="EMBL/GenBank/DDBJ databases">
        <authorList>
            <person name="Corre E."/>
            <person name="Pelletier E."/>
            <person name="Niang G."/>
            <person name="Scheremetjew M."/>
            <person name="Finn R."/>
            <person name="Kale V."/>
            <person name="Holt S."/>
            <person name="Cochrane G."/>
            <person name="Meng A."/>
            <person name="Brown T."/>
            <person name="Cohen L."/>
        </authorList>
    </citation>
    <scope>NUCLEOTIDE SEQUENCE</scope>
    <source>
        <strain evidence="1">GSBS06</strain>
    </source>
</reference>
<proteinExistence type="predicted"/>
<name>A0A7S3PI18_9STRA</name>